<dbReference type="Proteomes" id="UP000179118">
    <property type="component" value="Unassembled WGS sequence"/>
</dbReference>
<feature type="region of interest" description="Disordered" evidence="1">
    <location>
        <begin position="1"/>
        <end position="26"/>
    </location>
</feature>
<reference evidence="2 3" key="1">
    <citation type="journal article" date="2016" name="Nat. Commun.">
        <title>Thousands of microbial genomes shed light on interconnected biogeochemical processes in an aquifer system.</title>
        <authorList>
            <person name="Anantharaman K."/>
            <person name="Brown C.T."/>
            <person name="Hug L.A."/>
            <person name="Sharon I."/>
            <person name="Castelle C.J."/>
            <person name="Probst A.J."/>
            <person name="Thomas B.C."/>
            <person name="Singh A."/>
            <person name="Wilkins M.J."/>
            <person name="Karaoz U."/>
            <person name="Brodie E.L."/>
            <person name="Williams K.H."/>
            <person name="Hubbard S.S."/>
            <person name="Banfield J.F."/>
        </authorList>
    </citation>
    <scope>NUCLEOTIDE SEQUENCE [LARGE SCALE GENOMIC DNA]</scope>
</reference>
<feature type="region of interest" description="Disordered" evidence="1">
    <location>
        <begin position="38"/>
        <end position="70"/>
    </location>
</feature>
<sequence>MASRKSRQIGQVGHEQTGRNRGPSPWNIWGFLKNFSRNERKPRSSAPASNQGMFPEDSKDILSGHSSHTRSDVLSVACHRGFERLTATNRKHQTFCGNLRIT</sequence>
<evidence type="ECO:0000256" key="1">
    <source>
        <dbReference type="SAM" id="MobiDB-lite"/>
    </source>
</evidence>
<name>A0A1G2S7A5_9BACT</name>
<organism evidence="2 3">
    <name type="scientific">Candidatus Yonathbacteria bacterium RIFCSPHIGHO2_02_FULL_44_14</name>
    <dbReference type="NCBI Taxonomy" id="1802724"/>
    <lineage>
        <taxon>Bacteria</taxon>
        <taxon>Candidatus Yonathiibacteriota</taxon>
    </lineage>
</organism>
<dbReference type="EMBL" id="MHUT01000018">
    <property type="protein sequence ID" value="OHA80579.1"/>
    <property type="molecule type" value="Genomic_DNA"/>
</dbReference>
<proteinExistence type="predicted"/>
<comment type="caution">
    <text evidence="2">The sequence shown here is derived from an EMBL/GenBank/DDBJ whole genome shotgun (WGS) entry which is preliminary data.</text>
</comment>
<evidence type="ECO:0000313" key="2">
    <source>
        <dbReference type="EMBL" id="OHA80579.1"/>
    </source>
</evidence>
<dbReference type="AlphaFoldDB" id="A0A1G2S7A5"/>
<protein>
    <submittedName>
        <fullName evidence="2">Uncharacterized protein</fullName>
    </submittedName>
</protein>
<gene>
    <name evidence="2" type="ORF">A3D51_00695</name>
</gene>
<accession>A0A1G2S7A5</accession>
<evidence type="ECO:0000313" key="3">
    <source>
        <dbReference type="Proteomes" id="UP000179118"/>
    </source>
</evidence>